<dbReference type="RefSeq" id="WP_314014678.1">
    <property type="nucleotide sequence ID" value="NZ_JAVTTP010000001.1"/>
</dbReference>
<feature type="compositionally biased region" description="Polar residues" evidence="1">
    <location>
        <begin position="74"/>
        <end position="89"/>
    </location>
</feature>
<dbReference type="EMBL" id="JAVTTP010000001">
    <property type="protein sequence ID" value="MDT7829013.1"/>
    <property type="molecule type" value="Genomic_DNA"/>
</dbReference>
<feature type="region of interest" description="Disordered" evidence="1">
    <location>
        <begin position="29"/>
        <end position="89"/>
    </location>
</feature>
<name>A0ABU3L717_9FLAO</name>
<dbReference type="Proteomes" id="UP001250656">
    <property type="component" value="Unassembled WGS sequence"/>
</dbReference>
<evidence type="ECO:0000313" key="2">
    <source>
        <dbReference type="EMBL" id="MDT7829013.1"/>
    </source>
</evidence>
<accession>A0ABU3L717</accession>
<feature type="compositionally biased region" description="Low complexity" evidence="1">
    <location>
        <begin position="58"/>
        <end position="68"/>
    </location>
</feature>
<comment type="caution">
    <text evidence="2">The sequence shown here is derived from an EMBL/GenBank/DDBJ whole genome shotgun (WGS) entry which is preliminary data.</text>
</comment>
<evidence type="ECO:0008006" key="4">
    <source>
        <dbReference type="Google" id="ProtNLM"/>
    </source>
</evidence>
<sequence>MKMYRTLLNALPVIAIICSVSCKDAKQQDRNEHQEVSSENSNMELKKDNERQAMPEDAAGVGPAAQTGGTTGASNNLKMSTEPAQTGSGLNLDALYERLEMTEKQIDNFKNAMGDDLNRVQNANGEIPGNIYQDMESKLQSVLDGGQLEKYREWKKEW</sequence>
<feature type="compositionally biased region" description="Basic and acidic residues" evidence="1">
    <location>
        <begin position="44"/>
        <end position="54"/>
    </location>
</feature>
<organism evidence="2 3">
    <name type="scientific">Pricia mediterranea</name>
    <dbReference type="NCBI Taxonomy" id="3076079"/>
    <lineage>
        <taxon>Bacteria</taxon>
        <taxon>Pseudomonadati</taxon>
        <taxon>Bacteroidota</taxon>
        <taxon>Flavobacteriia</taxon>
        <taxon>Flavobacteriales</taxon>
        <taxon>Flavobacteriaceae</taxon>
        <taxon>Pricia</taxon>
    </lineage>
</organism>
<gene>
    <name evidence="2" type="ORF">RQM65_10095</name>
</gene>
<reference evidence="2 3" key="1">
    <citation type="submission" date="2023-09" db="EMBL/GenBank/DDBJ databases">
        <title>Novel taxa isolated from Blanes Bay.</title>
        <authorList>
            <person name="Rey-Velasco X."/>
            <person name="Lucena T."/>
        </authorList>
    </citation>
    <scope>NUCLEOTIDE SEQUENCE [LARGE SCALE GENOMIC DNA]</scope>
    <source>
        <strain evidence="2 3">S334</strain>
    </source>
</reference>
<proteinExistence type="predicted"/>
<evidence type="ECO:0000313" key="3">
    <source>
        <dbReference type="Proteomes" id="UP001250656"/>
    </source>
</evidence>
<evidence type="ECO:0000256" key="1">
    <source>
        <dbReference type="SAM" id="MobiDB-lite"/>
    </source>
</evidence>
<protein>
    <recommendedName>
        <fullName evidence="4">Lipoprotein</fullName>
    </recommendedName>
</protein>
<keyword evidence="3" id="KW-1185">Reference proteome</keyword>